<gene>
    <name evidence="2" type="ORF">CONLIGDRAFT_621488</name>
</gene>
<name>A0A1J7J8Y9_9PEZI</name>
<dbReference type="Pfam" id="PF06985">
    <property type="entry name" value="HET"/>
    <property type="match status" value="1"/>
</dbReference>
<evidence type="ECO:0000313" key="3">
    <source>
        <dbReference type="Proteomes" id="UP000182658"/>
    </source>
</evidence>
<dbReference type="PANTHER" id="PTHR24148:SF64">
    <property type="entry name" value="HETEROKARYON INCOMPATIBILITY DOMAIN-CONTAINING PROTEIN"/>
    <property type="match status" value="1"/>
</dbReference>
<dbReference type="InParanoid" id="A0A1J7J8Y9"/>
<evidence type="ECO:0000259" key="1">
    <source>
        <dbReference type="Pfam" id="PF06985"/>
    </source>
</evidence>
<organism evidence="2 3">
    <name type="scientific">Coniochaeta ligniaria NRRL 30616</name>
    <dbReference type="NCBI Taxonomy" id="1408157"/>
    <lineage>
        <taxon>Eukaryota</taxon>
        <taxon>Fungi</taxon>
        <taxon>Dikarya</taxon>
        <taxon>Ascomycota</taxon>
        <taxon>Pezizomycotina</taxon>
        <taxon>Sordariomycetes</taxon>
        <taxon>Sordariomycetidae</taxon>
        <taxon>Coniochaetales</taxon>
        <taxon>Coniochaetaceae</taxon>
        <taxon>Coniochaeta</taxon>
    </lineage>
</organism>
<accession>A0A1J7J8Y9</accession>
<feature type="domain" description="Heterokaryon incompatibility" evidence="1">
    <location>
        <begin position="44"/>
        <end position="192"/>
    </location>
</feature>
<dbReference type="EMBL" id="KV875101">
    <property type="protein sequence ID" value="OIW25644.1"/>
    <property type="molecule type" value="Genomic_DNA"/>
</dbReference>
<proteinExistence type="predicted"/>
<sequence>MAYNYIALRPKSSEIRLLVLSPGVWGADIECDLHHANLDESPHYEALSYTWGDASNRRMIKLGQHPWPVTANLEVALRHLRSETEKRTLWIDALCINQDDLQERAEQVQRMRQIYLSASAVLAWLGEASDDSDVAMDQILQIGEGVYQIDSATVFTPQAFLEVGVDTETLNWTALWALWDRPYWSRIWVVQELASCGVLAAEGHDRCLVGCGSKWLPKRMLDAAMLLLVSVQQAPGLWMADSVRLLQPLRTVAARGQPQAMSMFSTLLLLDNELSDDFRRITTLLQATLQFKATDDHDRLYALLGLVREADVPFLPVPDYTKPVGIVFMELIKATIGARLDLECLQGNRTMAGHFGPTWIPELRGTASSGTSWNRVAAREHYRPSDSRQACVNVDEQAGLLTARGIPVSIVDEVVGPFNPTTMSDEAMDELEAVVESRGHDVYWRRIREISRSLSSSQFDEFWRALVLDQDGRLLGKLGNAVRPAPDEFGRMCRVMFGDDTVPESFRPDLEGYDRHSRYVEPFEQNLNGVVPHRCFIRTECGKFGYGPMATRAGDHIVILFGGNLCFVLRPKGPHYELVGDAYIQGVMNGELVREQLHGGSVEREFVLC</sequence>
<reference evidence="2 3" key="1">
    <citation type="submission" date="2016-10" db="EMBL/GenBank/DDBJ databases">
        <title>Draft genome sequence of Coniochaeta ligniaria NRRL30616, a lignocellulolytic fungus for bioabatement of inhibitors in plant biomass hydrolysates.</title>
        <authorList>
            <consortium name="DOE Joint Genome Institute"/>
            <person name="Jimenez D.J."/>
            <person name="Hector R.E."/>
            <person name="Riley R."/>
            <person name="Sun H."/>
            <person name="Grigoriev I.V."/>
            <person name="Van Elsas J.D."/>
            <person name="Nichols N.N."/>
        </authorList>
    </citation>
    <scope>NUCLEOTIDE SEQUENCE [LARGE SCALE GENOMIC DNA]</scope>
    <source>
        <strain evidence="2 3">NRRL 30616</strain>
    </source>
</reference>
<dbReference type="AlphaFoldDB" id="A0A1J7J8Y9"/>
<protein>
    <submittedName>
        <fullName evidence="2">HET-domain-containing protein</fullName>
    </submittedName>
</protein>
<dbReference type="Pfam" id="PF26639">
    <property type="entry name" value="Het-6_barrel"/>
    <property type="match status" value="1"/>
</dbReference>
<keyword evidence="3" id="KW-1185">Reference proteome</keyword>
<dbReference type="InterPro" id="IPR010730">
    <property type="entry name" value="HET"/>
</dbReference>
<dbReference type="OrthoDB" id="3477286at2759"/>
<evidence type="ECO:0000313" key="2">
    <source>
        <dbReference type="EMBL" id="OIW25644.1"/>
    </source>
</evidence>
<dbReference type="Proteomes" id="UP000182658">
    <property type="component" value="Unassembled WGS sequence"/>
</dbReference>
<dbReference type="PANTHER" id="PTHR24148">
    <property type="entry name" value="ANKYRIN REPEAT DOMAIN-CONTAINING PROTEIN 39 HOMOLOG-RELATED"/>
    <property type="match status" value="1"/>
</dbReference>
<dbReference type="InterPro" id="IPR052895">
    <property type="entry name" value="HetReg/Transcr_Mod"/>
</dbReference>